<dbReference type="OrthoDB" id="9800814at2"/>
<feature type="binding site" evidence="2">
    <location>
        <begin position="262"/>
        <end position="263"/>
    </location>
    <ligand>
        <name>L-histidine</name>
        <dbReference type="ChEBI" id="CHEBI:57595"/>
    </ligand>
</feature>
<dbReference type="PhylomeDB" id="Q18C68"/>
<dbReference type="GO" id="GO:0140096">
    <property type="term" value="F:catalytic activity, acting on a protein"/>
    <property type="evidence" value="ECO:0007669"/>
    <property type="project" value="UniProtKB-ARBA"/>
</dbReference>
<keyword evidence="4" id="KW-0436">Ligase</keyword>
<keyword evidence="1" id="KW-0368">Histidine biosynthesis</keyword>
<evidence type="ECO:0000313" key="4">
    <source>
        <dbReference type="EMBL" id="CAJ68412.1"/>
    </source>
</evidence>
<keyword evidence="4" id="KW-0808">Transferase</keyword>
<dbReference type="PATRIC" id="fig|272563.120.peg.1621"/>
<dbReference type="AlphaFoldDB" id="Q18C68"/>
<accession>Q18C68</accession>
<feature type="binding site" evidence="2">
    <location>
        <position position="117"/>
    </location>
    <ligand>
        <name>L-histidine</name>
        <dbReference type="ChEBI" id="CHEBI:57595"/>
    </ligand>
</feature>
<dbReference type="PANTHER" id="PTHR43707:SF6">
    <property type="entry name" value="ATP PHOSPHORIBOSYLTRANSFERASE REGULATORY SUBUNIT"/>
    <property type="match status" value="1"/>
</dbReference>
<dbReference type="RefSeq" id="WP_011861248.1">
    <property type="nucleotide sequence ID" value="NC_009089.1"/>
</dbReference>
<dbReference type="GO" id="GO:0016757">
    <property type="term" value="F:glycosyltransferase activity"/>
    <property type="evidence" value="ECO:0007669"/>
    <property type="project" value="UniProtKB-KW"/>
</dbReference>
<name>Q18C68_CLOD6</name>
<dbReference type="EnsemblBacteria" id="CAJ68412">
    <property type="protein sequence ID" value="CAJ68412"/>
    <property type="gene ID" value="CD630_15470"/>
</dbReference>
<dbReference type="InterPro" id="IPR041715">
    <property type="entry name" value="HisRS-like_core"/>
</dbReference>
<feature type="domain" description="Class II Histidinyl-tRNA synthetase (HisRS)-like catalytic core" evidence="3">
    <location>
        <begin position="14"/>
        <end position="308"/>
    </location>
</feature>
<dbReference type="Proteomes" id="UP000001978">
    <property type="component" value="Chromosome"/>
</dbReference>
<reference evidence="4 5" key="1">
    <citation type="journal article" date="2006" name="Nat. Genet.">
        <title>The multidrug-resistant human pathogen Clostridium difficile has a highly mobile, mosaic genome.</title>
        <authorList>
            <person name="Sebaihia M."/>
            <person name="Wren B.W."/>
            <person name="Mullany P."/>
            <person name="Fairweather N.F."/>
            <person name="Minton N."/>
            <person name="Stabler R."/>
            <person name="Thomson N.R."/>
            <person name="Roberts A.P."/>
            <person name="Cerdeno-Tarraga A.M."/>
            <person name="Wang H."/>
            <person name="Holden M.T.G."/>
            <person name="Wright A."/>
            <person name="Churcher C."/>
            <person name="Quail M.A."/>
            <person name="Baker S."/>
            <person name="Bason N."/>
            <person name="Brooks K."/>
            <person name="Chillingworth T."/>
            <person name="Cronin A."/>
            <person name="Davis P."/>
            <person name="Dowd L."/>
            <person name="Fraser A."/>
            <person name="Feltwell T."/>
            <person name="Hance Z."/>
            <person name="Holroyd S."/>
            <person name="Jagels K."/>
            <person name="Moule S."/>
            <person name="Mungall K."/>
            <person name="Price C."/>
            <person name="Rabbinowitsch R."/>
            <person name="Sharp S."/>
            <person name="Simmonds M."/>
            <person name="Steven K."/>
            <person name="Unwin L."/>
            <person name="Whithead S."/>
            <person name="Dupuy B."/>
            <person name="Dougan G."/>
            <person name="Barrell B.and.Parkhill.J."/>
        </authorList>
    </citation>
    <scope>NUCLEOTIDE SEQUENCE [LARGE SCALE GENOMIC DNA]</scope>
    <source>
        <strain evidence="4 5">630</strain>
    </source>
</reference>
<dbReference type="SUPFAM" id="SSF55681">
    <property type="entry name" value="Class II aaRS and biotin synthetases"/>
    <property type="match status" value="1"/>
</dbReference>
<dbReference type="Gene3D" id="3.30.930.10">
    <property type="entry name" value="Bira Bifunctional Protein, Domain 2"/>
    <property type="match status" value="1"/>
</dbReference>
<feature type="binding site" evidence="2">
    <location>
        <begin position="72"/>
        <end position="74"/>
    </location>
    <ligand>
        <name>L-histidine</name>
        <dbReference type="ChEBI" id="CHEBI:57595"/>
    </ligand>
</feature>
<keyword evidence="1" id="KW-0028">Amino-acid biosynthesis</keyword>
<feature type="binding site" evidence="2">
    <location>
        <position position="113"/>
    </location>
    <ligand>
        <name>L-histidine</name>
        <dbReference type="ChEBI" id="CHEBI:57595"/>
    </ligand>
</feature>
<dbReference type="STRING" id="272563.CD630_15470"/>
<dbReference type="KEGG" id="cdf:CD630_15470"/>
<evidence type="ECO:0000256" key="1">
    <source>
        <dbReference type="ARBA" id="ARBA00023102"/>
    </source>
</evidence>
<gene>
    <name evidence="4" type="primary">hisZ</name>
    <name evidence="4" type="ordered locus">CD630_15470</name>
</gene>
<organism evidence="4 5">
    <name type="scientific">Clostridioides difficile (strain 630)</name>
    <name type="common">Peptoclostridium difficile</name>
    <dbReference type="NCBI Taxonomy" id="272563"/>
    <lineage>
        <taxon>Bacteria</taxon>
        <taxon>Bacillati</taxon>
        <taxon>Bacillota</taxon>
        <taxon>Clostridia</taxon>
        <taxon>Peptostreptococcales</taxon>
        <taxon>Peptostreptococcaceae</taxon>
        <taxon>Clostridioides</taxon>
    </lineage>
</organism>
<dbReference type="GO" id="GO:0004821">
    <property type="term" value="F:histidine-tRNA ligase activity"/>
    <property type="evidence" value="ECO:0007669"/>
    <property type="project" value="UniProtKB-EC"/>
</dbReference>
<dbReference type="GO" id="GO:0005737">
    <property type="term" value="C:cytoplasm"/>
    <property type="evidence" value="ECO:0007669"/>
    <property type="project" value="InterPro"/>
</dbReference>
<evidence type="ECO:0000259" key="3">
    <source>
        <dbReference type="Pfam" id="PF13393"/>
    </source>
</evidence>
<proteinExistence type="predicted"/>
<dbReference type="BioCyc" id="PDIF272563:G12WB-1686-MONOMER"/>
<keyword evidence="4" id="KW-0328">Glycosyltransferase</keyword>
<dbReference type="InterPro" id="IPR004516">
    <property type="entry name" value="HisRS/HisZ"/>
</dbReference>
<evidence type="ECO:0000256" key="2">
    <source>
        <dbReference type="PIRSR" id="PIRSR001549-1"/>
    </source>
</evidence>
<dbReference type="EMBL" id="AM180355">
    <property type="protein sequence ID" value="CAJ68412.1"/>
    <property type="molecule type" value="Genomic_DNA"/>
</dbReference>
<dbReference type="KEGG" id="pdc:CDIF630_01716"/>
<sequence>MKFLRIEDEVIYSKKRYKLKREIDKLFLDEEYFQIEPQLFEEYDEFTTINNKIPEESMVKVVNGKVMVLRADITTSIIKSLVPRWEDGLKLKLFYNSSIYKNKNTVGIKEIRQIGCEYLGEASVEADREVVKLALKILEKYNNNFILEVGSSKYIHGLLEELNLNKNCENQIKNLLYTKNTHELKVYIEELKIKHEVKELLSNILSLQGNLYNVIEKSNKFYCNNKMKQALEELKQVNNLIEECNFLDKARFDLSMITMLDYYEGIMFRGYYPNSYKEILSGGRYDSLTKEYGKEIPAIGFTLSVDELMKYVYK</sequence>
<dbReference type="GO" id="GO:0000105">
    <property type="term" value="P:L-histidine biosynthetic process"/>
    <property type="evidence" value="ECO:0007669"/>
    <property type="project" value="UniProtKB-KW"/>
</dbReference>
<dbReference type="EC" id="6.1.1.21" evidence="4"/>
<dbReference type="PANTHER" id="PTHR43707">
    <property type="entry name" value="HISTIDYL-TRNA SYNTHETASE"/>
    <property type="match status" value="1"/>
</dbReference>
<dbReference type="GO" id="GO:0006427">
    <property type="term" value="P:histidyl-tRNA aminoacylation"/>
    <property type="evidence" value="ECO:0007669"/>
    <property type="project" value="TreeGrafter"/>
</dbReference>
<dbReference type="InterPro" id="IPR045864">
    <property type="entry name" value="aa-tRNA-synth_II/BPL/LPL"/>
</dbReference>
<protein>
    <submittedName>
        <fullName evidence="4">ATP phosphoribosyltransferase regulatory subunit</fullName>
        <ecNumber evidence="4">6.1.1.21</ecNumber>
    </submittedName>
</protein>
<dbReference type="SMR" id="Q18C68"/>
<dbReference type="PIRSF" id="PIRSF001549">
    <property type="entry name" value="His-tRNA_synth"/>
    <property type="match status" value="1"/>
</dbReference>
<dbReference type="eggNOG" id="COG3705">
    <property type="taxonomic scope" value="Bacteria"/>
</dbReference>
<evidence type="ECO:0000313" key="5">
    <source>
        <dbReference type="Proteomes" id="UP000001978"/>
    </source>
</evidence>
<dbReference type="Pfam" id="PF13393">
    <property type="entry name" value="tRNA-synt_His"/>
    <property type="match status" value="1"/>
</dbReference>